<comment type="subunit">
    <text evidence="6 8">Part of the 50S ribosomal subunit.</text>
</comment>
<dbReference type="PANTHER" id="PTHR12220:SF13">
    <property type="entry name" value="LARGE RIBOSOMAL SUBUNIT PROTEIN UL16M"/>
    <property type="match status" value="1"/>
</dbReference>
<comment type="similarity">
    <text evidence="1 6 7">Belongs to the universal ribosomal protein uL16 family.</text>
</comment>
<comment type="function">
    <text evidence="6 8">Binds 23S rRNA and is also seen to make contacts with the A and possibly P site tRNAs.</text>
</comment>
<keyword evidence="3 6" id="KW-0689">Ribosomal protein</keyword>
<keyword evidence="6 8" id="KW-0694">RNA-binding</keyword>
<dbReference type="GO" id="GO:0003735">
    <property type="term" value="F:structural constituent of ribosome"/>
    <property type="evidence" value="ECO:0007669"/>
    <property type="project" value="InterPro"/>
</dbReference>
<dbReference type="PANTHER" id="PTHR12220">
    <property type="entry name" value="50S/60S RIBOSOMAL PROTEIN L16"/>
    <property type="match status" value="1"/>
</dbReference>
<evidence type="ECO:0000256" key="6">
    <source>
        <dbReference type="HAMAP-Rule" id="MF_01342"/>
    </source>
</evidence>
<dbReference type="InterPro" id="IPR036920">
    <property type="entry name" value="Ribosomal_uL16_sf"/>
</dbReference>
<dbReference type="AlphaFoldDB" id="A0A7C3UNT8"/>
<evidence type="ECO:0000256" key="3">
    <source>
        <dbReference type="ARBA" id="ARBA00022980"/>
    </source>
</evidence>
<evidence type="ECO:0000256" key="5">
    <source>
        <dbReference type="ARBA" id="ARBA00035198"/>
    </source>
</evidence>
<evidence type="ECO:0000256" key="8">
    <source>
        <dbReference type="RuleBase" id="RU004414"/>
    </source>
</evidence>
<dbReference type="NCBIfam" id="TIGR01164">
    <property type="entry name" value="rplP_bact"/>
    <property type="match status" value="1"/>
</dbReference>
<dbReference type="EMBL" id="DTMQ01000014">
    <property type="protein sequence ID" value="HGE98863.1"/>
    <property type="molecule type" value="Genomic_DNA"/>
</dbReference>
<evidence type="ECO:0000256" key="1">
    <source>
        <dbReference type="ARBA" id="ARBA00008931"/>
    </source>
</evidence>
<dbReference type="InterPro" id="IPR047873">
    <property type="entry name" value="Ribosomal_uL16"/>
</dbReference>
<dbReference type="PRINTS" id="PR00060">
    <property type="entry name" value="RIBOSOMALL16"/>
</dbReference>
<evidence type="ECO:0000256" key="9">
    <source>
        <dbReference type="SAM" id="MobiDB-lite"/>
    </source>
</evidence>
<dbReference type="HAMAP" id="MF_01342">
    <property type="entry name" value="Ribosomal_uL16"/>
    <property type="match status" value="1"/>
</dbReference>
<dbReference type="Gene3D" id="3.90.1170.10">
    <property type="entry name" value="Ribosomal protein L10e/L16"/>
    <property type="match status" value="1"/>
</dbReference>
<protein>
    <recommendedName>
        <fullName evidence="5 6">Large ribosomal subunit protein uL16</fullName>
    </recommendedName>
</protein>
<evidence type="ECO:0000256" key="4">
    <source>
        <dbReference type="ARBA" id="ARBA00023274"/>
    </source>
</evidence>
<keyword evidence="6 8" id="KW-0699">rRNA-binding</keyword>
<dbReference type="GO" id="GO:0006412">
    <property type="term" value="P:translation"/>
    <property type="evidence" value="ECO:0007669"/>
    <property type="project" value="UniProtKB-UniRule"/>
</dbReference>
<dbReference type="GO" id="GO:0019843">
    <property type="term" value="F:rRNA binding"/>
    <property type="evidence" value="ECO:0007669"/>
    <property type="project" value="UniProtKB-UniRule"/>
</dbReference>
<feature type="region of interest" description="Disordered" evidence="9">
    <location>
        <begin position="1"/>
        <end position="21"/>
    </location>
</feature>
<organism evidence="10">
    <name type="scientific">candidate division WOR-3 bacterium</name>
    <dbReference type="NCBI Taxonomy" id="2052148"/>
    <lineage>
        <taxon>Bacteria</taxon>
        <taxon>Bacteria division WOR-3</taxon>
    </lineage>
</organism>
<proteinExistence type="inferred from homology"/>
<dbReference type="PROSITE" id="PS00586">
    <property type="entry name" value="RIBOSOMAL_L16_1"/>
    <property type="match status" value="1"/>
</dbReference>
<comment type="caution">
    <text evidence="10">The sequence shown here is derived from an EMBL/GenBank/DDBJ whole genome shotgun (WGS) entry which is preliminary data.</text>
</comment>
<name>A0A7C3UNT8_UNCW3</name>
<evidence type="ECO:0000313" key="10">
    <source>
        <dbReference type="EMBL" id="HGE98863.1"/>
    </source>
</evidence>
<dbReference type="FunFam" id="3.90.1170.10:FF:000001">
    <property type="entry name" value="50S ribosomal protein L16"/>
    <property type="match status" value="1"/>
</dbReference>
<sequence length="142" mass="16337">MLAPKRVKFRKQHRGRRKGKATAANKLNFGEYGLQALEPCWLTAQQIEAARMTIAKYLKRAGKMWIRVFPDKPVTKKPAETRMGKGKGDPAFWVAVVKPGRILFELEGIPEEEAFEAFRLASDKLPCRTRILKREEYAYETI</sequence>
<dbReference type="Pfam" id="PF00252">
    <property type="entry name" value="Ribosomal_L16"/>
    <property type="match status" value="1"/>
</dbReference>
<dbReference type="GO" id="GO:0000049">
    <property type="term" value="F:tRNA binding"/>
    <property type="evidence" value="ECO:0007669"/>
    <property type="project" value="UniProtKB-KW"/>
</dbReference>
<dbReference type="InterPro" id="IPR016180">
    <property type="entry name" value="Ribosomal_uL16_dom"/>
</dbReference>
<keyword evidence="4 6" id="KW-0687">Ribonucleoprotein</keyword>
<dbReference type="InterPro" id="IPR020798">
    <property type="entry name" value="Ribosomal_uL16_CS"/>
</dbReference>
<feature type="compositionally biased region" description="Basic residues" evidence="9">
    <location>
        <begin position="1"/>
        <end position="20"/>
    </location>
</feature>
<dbReference type="SUPFAM" id="SSF54686">
    <property type="entry name" value="Ribosomal protein L16p/L10e"/>
    <property type="match status" value="1"/>
</dbReference>
<reference evidence="10" key="1">
    <citation type="journal article" date="2020" name="mSystems">
        <title>Genome- and Community-Level Interaction Insights into Carbon Utilization and Element Cycling Functions of Hydrothermarchaeota in Hydrothermal Sediment.</title>
        <authorList>
            <person name="Zhou Z."/>
            <person name="Liu Y."/>
            <person name="Xu W."/>
            <person name="Pan J."/>
            <person name="Luo Z.H."/>
            <person name="Li M."/>
        </authorList>
    </citation>
    <scope>NUCLEOTIDE SEQUENCE [LARGE SCALE GENOMIC DNA]</scope>
    <source>
        <strain evidence="10">SpSt-906</strain>
    </source>
</reference>
<keyword evidence="2 6" id="KW-0820">tRNA-binding</keyword>
<evidence type="ECO:0000256" key="2">
    <source>
        <dbReference type="ARBA" id="ARBA00022555"/>
    </source>
</evidence>
<evidence type="ECO:0000256" key="7">
    <source>
        <dbReference type="RuleBase" id="RU004413"/>
    </source>
</evidence>
<dbReference type="CDD" id="cd01433">
    <property type="entry name" value="Ribosomal_L16_L10e"/>
    <property type="match status" value="1"/>
</dbReference>
<dbReference type="GO" id="GO:0022625">
    <property type="term" value="C:cytosolic large ribosomal subunit"/>
    <property type="evidence" value="ECO:0007669"/>
    <property type="project" value="TreeGrafter"/>
</dbReference>
<dbReference type="PROSITE" id="PS00701">
    <property type="entry name" value="RIBOSOMAL_L16_2"/>
    <property type="match status" value="1"/>
</dbReference>
<gene>
    <name evidence="6" type="primary">rplP</name>
    <name evidence="10" type="ORF">ENX07_02160</name>
</gene>
<accession>A0A7C3UNT8</accession>
<dbReference type="InterPro" id="IPR000114">
    <property type="entry name" value="Ribosomal_uL16_bact-type"/>
</dbReference>